<dbReference type="AlphaFoldDB" id="A0A0M3J5I7"/>
<dbReference type="GO" id="GO:0016020">
    <property type="term" value="C:membrane"/>
    <property type="evidence" value="ECO:0007669"/>
    <property type="project" value="UniProtKB-SubCell"/>
</dbReference>
<dbReference type="PANTHER" id="PTHR24223">
    <property type="entry name" value="ATP-BINDING CASSETTE SUB-FAMILY C"/>
    <property type="match status" value="1"/>
</dbReference>
<dbReference type="EMBL" id="UYRR01003688">
    <property type="protein sequence ID" value="VDK20376.1"/>
    <property type="molecule type" value="Genomic_DNA"/>
</dbReference>
<evidence type="ECO:0000313" key="13">
    <source>
        <dbReference type="WBParaSite" id="ASIM_0000281801-mRNA-1"/>
    </source>
</evidence>
<dbReference type="Pfam" id="PF00664">
    <property type="entry name" value="ABC_membrane"/>
    <property type="match status" value="1"/>
</dbReference>
<dbReference type="Gene3D" id="1.20.1560.10">
    <property type="entry name" value="ABC transporter type 1, transmembrane domain"/>
    <property type="match status" value="1"/>
</dbReference>
<evidence type="ECO:0000256" key="2">
    <source>
        <dbReference type="ARBA" id="ARBA00009726"/>
    </source>
</evidence>
<evidence type="ECO:0000313" key="11">
    <source>
        <dbReference type="EMBL" id="VDK20376.1"/>
    </source>
</evidence>
<feature type="transmembrane region" description="Helical" evidence="9">
    <location>
        <begin position="127"/>
        <end position="148"/>
    </location>
</feature>
<organism evidence="13">
    <name type="scientific">Anisakis simplex</name>
    <name type="common">Herring worm</name>
    <dbReference type="NCBI Taxonomy" id="6269"/>
    <lineage>
        <taxon>Eukaryota</taxon>
        <taxon>Metazoa</taxon>
        <taxon>Ecdysozoa</taxon>
        <taxon>Nematoda</taxon>
        <taxon>Chromadorea</taxon>
        <taxon>Rhabditida</taxon>
        <taxon>Spirurina</taxon>
        <taxon>Ascaridomorpha</taxon>
        <taxon>Ascaridoidea</taxon>
        <taxon>Anisakidae</taxon>
        <taxon>Anisakis</taxon>
        <taxon>Anisakis simplex complex</taxon>
    </lineage>
</organism>
<dbReference type="OrthoDB" id="5871886at2759"/>
<evidence type="ECO:0000313" key="12">
    <source>
        <dbReference type="Proteomes" id="UP000267096"/>
    </source>
</evidence>
<feature type="domain" description="ABC transmembrane type-1" evidence="10">
    <location>
        <begin position="1"/>
        <end position="198"/>
    </location>
</feature>
<feature type="transmembrane region" description="Helical" evidence="9">
    <location>
        <begin position="28"/>
        <end position="51"/>
    </location>
</feature>
<reference evidence="13" key="1">
    <citation type="submission" date="2017-02" db="UniProtKB">
        <authorList>
            <consortium name="WormBaseParasite"/>
        </authorList>
    </citation>
    <scope>IDENTIFICATION</scope>
</reference>
<dbReference type="GO" id="GO:0140359">
    <property type="term" value="F:ABC-type transporter activity"/>
    <property type="evidence" value="ECO:0007669"/>
    <property type="project" value="InterPro"/>
</dbReference>
<evidence type="ECO:0000256" key="9">
    <source>
        <dbReference type="SAM" id="Phobius"/>
    </source>
</evidence>
<keyword evidence="8 9" id="KW-0472">Membrane</keyword>
<proteinExistence type="inferred from homology"/>
<evidence type="ECO:0000256" key="7">
    <source>
        <dbReference type="ARBA" id="ARBA00022989"/>
    </source>
</evidence>
<comment type="similarity">
    <text evidence="2">Belongs to the ABC transporter superfamily. ABCC family. Conjugate transporter (TC 3.A.1.208) subfamily.</text>
</comment>
<feature type="transmembrane region" description="Helical" evidence="9">
    <location>
        <begin position="101"/>
        <end position="121"/>
    </location>
</feature>
<evidence type="ECO:0000256" key="4">
    <source>
        <dbReference type="ARBA" id="ARBA00022692"/>
    </source>
</evidence>
<dbReference type="PANTHER" id="PTHR24223:SF456">
    <property type="entry name" value="MULTIDRUG RESISTANCE-ASSOCIATED PROTEIN LETHAL(2)03659"/>
    <property type="match status" value="1"/>
</dbReference>
<evidence type="ECO:0000256" key="5">
    <source>
        <dbReference type="ARBA" id="ARBA00022741"/>
    </source>
</evidence>
<dbReference type="Proteomes" id="UP000267096">
    <property type="component" value="Unassembled WGS sequence"/>
</dbReference>
<accession>A0A0M3J5I7</accession>
<keyword evidence="3" id="KW-0813">Transport</keyword>
<gene>
    <name evidence="11" type="ORF">ASIM_LOCUS2670</name>
</gene>
<sequence length="198" mass="22770">MIKLLQPLAMGRLIRYFRFDKPLSMQEAYMALIALSLVSVLIPLIHHPYFYELQKKGLELKVAACGMIMQKGLQLSSSALHKTTVGHIVTLMSTDVAKFDMMFIFVHYLWLSPLILVSYTVMLWREIGFSSVVGFGALIVLVPIQGYFSRMMGRCRREIAMRTDKRVSVMNEILNGIRVIKMYAWEEAFANIVDELRQ</sequence>
<name>A0A0M3J5I7_ANISI</name>
<keyword evidence="7 9" id="KW-1133">Transmembrane helix</keyword>
<keyword evidence="6" id="KW-0067">ATP-binding</keyword>
<evidence type="ECO:0000256" key="1">
    <source>
        <dbReference type="ARBA" id="ARBA00004141"/>
    </source>
</evidence>
<evidence type="ECO:0000256" key="8">
    <source>
        <dbReference type="ARBA" id="ARBA00023136"/>
    </source>
</evidence>
<dbReference type="PROSITE" id="PS50929">
    <property type="entry name" value="ABC_TM1F"/>
    <property type="match status" value="1"/>
</dbReference>
<dbReference type="SUPFAM" id="SSF90123">
    <property type="entry name" value="ABC transporter transmembrane region"/>
    <property type="match status" value="1"/>
</dbReference>
<keyword evidence="12" id="KW-1185">Reference proteome</keyword>
<evidence type="ECO:0000256" key="6">
    <source>
        <dbReference type="ARBA" id="ARBA00022840"/>
    </source>
</evidence>
<protein>
    <submittedName>
        <fullName evidence="13">ABC transmembrane type-1 domain-containing protein</fullName>
    </submittedName>
</protein>
<reference evidence="11 12" key="2">
    <citation type="submission" date="2018-11" db="EMBL/GenBank/DDBJ databases">
        <authorList>
            <consortium name="Pathogen Informatics"/>
        </authorList>
    </citation>
    <scope>NUCLEOTIDE SEQUENCE [LARGE SCALE GENOMIC DNA]</scope>
</reference>
<evidence type="ECO:0000259" key="10">
    <source>
        <dbReference type="PROSITE" id="PS50929"/>
    </source>
</evidence>
<evidence type="ECO:0000256" key="3">
    <source>
        <dbReference type="ARBA" id="ARBA00022448"/>
    </source>
</evidence>
<keyword evidence="4 9" id="KW-0812">Transmembrane</keyword>
<keyword evidence="5" id="KW-0547">Nucleotide-binding</keyword>
<dbReference type="InterPro" id="IPR011527">
    <property type="entry name" value="ABC1_TM_dom"/>
</dbReference>
<dbReference type="InterPro" id="IPR050173">
    <property type="entry name" value="ABC_transporter_C-like"/>
</dbReference>
<comment type="subcellular location">
    <subcellularLocation>
        <location evidence="1">Membrane</location>
        <topology evidence="1">Multi-pass membrane protein</topology>
    </subcellularLocation>
</comment>
<dbReference type="InterPro" id="IPR036640">
    <property type="entry name" value="ABC1_TM_sf"/>
</dbReference>
<dbReference type="WBParaSite" id="ASIM_0000281801-mRNA-1">
    <property type="protein sequence ID" value="ASIM_0000281801-mRNA-1"/>
    <property type="gene ID" value="ASIM_0000281801"/>
</dbReference>
<dbReference type="GO" id="GO:0005524">
    <property type="term" value="F:ATP binding"/>
    <property type="evidence" value="ECO:0007669"/>
    <property type="project" value="UniProtKB-KW"/>
</dbReference>